<evidence type="ECO:0000313" key="6">
    <source>
        <dbReference type="Proteomes" id="UP000267654"/>
    </source>
</evidence>
<dbReference type="Gene3D" id="1.10.10.10">
    <property type="entry name" value="Winged helix-like DNA-binding domain superfamily/Winged helix DNA-binding domain"/>
    <property type="match status" value="1"/>
</dbReference>
<dbReference type="Proteomes" id="UP000267654">
    <property type="component" value="Unassembled WGS sequence"/>
</dbReference>
<dbReference type="SUPFAM" id="SSF100950">
    <property type="entry name" value="NagB/RpiA/CoA transferase-like"/>
    <property type="match status" value="1"/>
</dbReference>
<dbReference type="PROSITE" id="PS51000">
    <property type="entry name" value="HTH_DEOR_2"/>
    <property type="match status" value="1"/>
</dbReference>
<dbReference type="AlphaFoldDB" id="A0A662DJX4"/>
<dbReference type="InterPro" id="IPR050313">
    <property type="entry name" value="Carb_Metab_HTH_regulators"/>
</dbReference>
<evidence type="ECO:0000256" key="2">
    <source>
        <dbReference type="ARBA" id="ARBA00023125"/>
    </source>
</evidence>
<dbReference type="GO" id="GO:0003700">
    <property type="term" value="F:DNA-binding transcription factor activity"/>
    <property type="evidence" value="ECO:0007669"/>
    <property type="project" value="InterPro"/>
</dbReference>
<organism evidence="5 6">
    <name type="scientific">Aerophobetes bacterium</name>
    <dbReference type="NCBI Taxonomy" id="2030807"/>
    <lineage>
        <taxon>Bacteria</taxon>
        <taxon>Candidatus Aerophobota</taxon>
    </lineage>
</organism>
<feature type="domain" description="HTH deoR-type" evidence="4">
    <location>
        <begin position="6"/>
        <end position="61"/>
    </location>
</feature>
<dbReference type="PRINTS" id="PR00037">
    <property type="entry name" value="HTHLACR"/>
</dbReference>
<keyword evidence="2" id="KW-0238">DNA-binding</keyword>
<dbReference type="GO" id="GO:0003677">
    <property type="term" value="F:DNA binding"/>
    <property type="evidence" value="ECO:0007669"/>
    <property type="project" value="UniProtKB-KW"/>
</dbReference>
<evidence type="ECO:0000313" key="5">
    <source>
        <dbReference type="EMBL" id="RLE14601.1"/>
    </source>
</evidence>
<dbReference type="SUPFAM" id="SSF46785">
    <property type="entry name" value="Winged helix' DNA-binding domain"/>
    <property type="match status" value="1"/>
</dbReference>
<dbReference type="SMART" id="SM00420">
    <property type="entry name" value="HTH_DEOR"/>
    <property type="match status" value="1"/>
</dbReference>
<dbReference type="InterPro" id="IPR036388">
    <property type="entry name" value="WH-like_DNA-bd_sf"/>
</dbReference>
<evidence type="ECO:0000259" key="4">
    <source>
        <dbReference type="PROSITE" id="PS51000"/>
    </source>
</evidence>
<protein>
    <submittedName>
        <fullName evidence="5">DeoR/GlpR transcriptional regulator</fullName>
    </submittedName>
</protein>
<comment type="caution">
    <text evidence="5">The sequence shown here is derived from an EMBL/GenBank/DDBJ whole genome shotgun (WGS) entry which is preliminary data.</text>
</comment>
<dbReference type="InterPro" id="IPR036390">
    <property type="entry name" value="WH_DNA-bd_sf"/>
</dbReference>
<keyword evidence="1" id="KW-0805">Transcription regulation</keyword>
<evidence type="ECO:0000256" key="3">
    <source>
        <dbReference type="ARBA" id="ARBA00023163"/>
    </source>
</evidence>
<proteinExistence type="predicted"/>
<sequence length="256" mass="28566">MEKAFPLERKNQILDIIRHKGRVTVDELKEVFKVSGATIRRDLEFLERQGLITRAHGGAIIRGKVALEPDYFEEKQKFLEEKIRIGKEASKMVEEGEVIFLEASTTVLQMAKFLRDKRELSVITNSLEIAQELRGIEGISLVVIGGTLRKRTNSLIGPLAELSLSQMRFDKAFIGISALDPSSGITTPTLEEAQTKKEIVKAANQVIALCDHSKFGEQNFAFVMPLEKINILITDRGVSSSFKGEIEKKGIKVVVV</sequence>
<evidence type="ECO:0000256" key="1">
    <source>
        <dbReference type="ARBA" id="ARBA00023015"/>
    </source>
</evidence>
<gene>
    <name evidence="5" type="ORF">DRI96_01210</name>
</gene>
<name>A0A662DJX4_UNCAE</name>
<dbReference type="InterPro" id="IPR014036">
    <property type="entry name" value="DeoR-like_C"/>
</dbReference>
<dbReference type="PROSITE" id="PS00894">
    <property type="entry name" value="HTH_DEOR_1"/>
    <property type="match status" value="1"/>
</dbReference>
<dbReference type="SMART" id="SM01134">
    <property type="entry name" value="DeoRC"/>
    <property type="match status" value="1"/>
</dbReference>
<dbReference type="Pfam" id="PF00455">
    <property type="entry name" value="DeoRC"/>
    <property type="match status" value="1"/>
</dbReference>
<dbReference type="EMBL" id="QMQB01000030">
    <property type="protein sequence ID" value="RLE14601.1"/>
    <property type="molecule type" value="Genomic_DNA"/>
</dbReference>
<dbReference type="Gene3D" id="3.40.50.1360">
    <property type="match status" value="1"/>
</dbReference>
<accession>A0A662DJX4</accession>
<dbReference type="InterPro" id="IPR018356">
    <property type="entry name" value="Tscrpt_reg_HTH_DeoR_CS"/>
</dbReference>
<dbReference type="Pfam" id="PF08220">
    <property type="entry name" value="HTH_DeoR"/>
    <property type="match status" value="1"/>
</dbReference>
<dbReference type="PANTHER" id="PTHR30363:SF44">
    <property type="entry name" value="AGA OPERON TRANSCRIPTIONAL REPRESSOR-RELATED"/>
    <property type="match status" value="1"/>
</dbReference>
<reference evidence="5 6" key="1">
    <citation type="submission" date="2018-06" db="EMBL/GenBank/DDBJ databases">
        <title>Extensive metabolic versatility and redundancy in microbially diverse, dynamic hydrothermal sediments.</title>
        <authorList>
            <person name="Dombrowski N."/>
            <person name="Teske A."/>
            <person name="Baker B.J."/>
        </authorList>
    </citation>
    <scope>NUCLEOTIDE SEQUENCE [LARGE SCALE GENOMIC DNA]</scope>
    <source>
        <strain evidence="5">B19_G9</strain>
    </source>
</reference>
<dbReference type="InterPro" id="IPR037171">
    <property type="entry name" value="NagB/RpiA_transferase-like"/>
</dbReference>
<keyword evidence="3" id="KW-0804">Transcription</keyword>
<dbReference type="InterPro" id="IPR001034">
    <property type="entry name" value="DeoR_HTH"/>
</dbReference>
<dbReference type="PANTHER" id="PTHR30363">
    <property type="entry name" value="HTH-TYPE TRANSCRIPTIONAL REGULATOR SRLR-RELATED"/>
    <property type="match status" value="1"/>
</dbReference>